<dbReference type="EMBL" id="BLLF01001827">
    <property type="protein sequence ID" value="GFH21425.1"/>
    <property type="molecule type" value="Genomic_DNA"/>
</dbReference>
<evidence type="ECO:0000313" key="3">
    <source>
        <dbReference type="Proteomes" id="UP000485058"/>
    </source>
</evidence>
<sequence>MVVEADRHFRALRTTDNRALPSLQNLISRWQPSPVRLAPSAPGGGGAAPVRPAPSAPGGGGAAPVRPAPSALCSVLVLIHLPYWTPHT</sequence>
<evidence type="ECO:0000256" key="1">
    <source>
        <dbReference type="SAM" id="MobiDB-lite"/>
    </source>
</evidence>
<name>A0A699ZHJ9_HAELA</name>
<gene>
    <name evidence="2" type="ORF">HaLaN_18731</name>
</gene>
<accession>A0A699ZHJ9</accession>
<organism evidence="2 3">
    <name type="scientific">Haematococcus lacustris</name>
    <name type="common">Green alga</name>
    <name type="synonym">Haematococcus pluvialis</name>
    <dbReference type="NCBI Taxonomy" id="44745"/>
    <lineage>
        <taxon>Eukaryota</taxon>
        <taxon>Viridiplantae</taxon>
        <taxon>Chlorophyta</taxon>
        <taxon>core chlorophytes</taxon>
        <taxon>Chlorophyceae</taxon>
        <taxon>CS clade</taxon>
        <taxon>Chlamydomonadales</taxon>
        <taxon>Haematococcaceae</taxon>
        <taxon>Haematococcus</taxon>
    </lineage>
</organism>
<keyword evidence="3" id="KW-1185">Reference proteome</keyword>
<feature type="non-terminal residue" evidence="2">
    <location>
        <position position="1"/>
    </location>
</feature>
<evidence type="ECO:0000313" key="2">
    <source>
        <dbReference type="EMBL" id="GFH21425.1"/>
    </source>
</evidence>
<comment type="caution">
    <text evidence="2">The sequence shown here is derived from an EMBL/GenBank/DDBJ whole genome shotgun (WGS) entry which is preliminary data.</text>
</comment>
<protein>
    <submittedName>
        <fullName evidence="2">Uncharacterized protein</fullName>
    </submittedName>
</protein>
<proteinExistence type="predicted"/>
<reference evidence="2 3" key="1">
    <citation type="submission" date="2020-02" db="EMBL/GenBank/DDBJ databases">
        <title>Draft genome sequence of Haematococcus lacustris strain NIES-144.</title>
        <authorList>
            <person name="Morimoto D."/>
            <person name="Nakagawa S."/>
            <person name="Yoshida T."/>
            <person name="Sawayama S."/>
        </authorList>
    </citation>
    <scope>NUCLEOTIDE SEQUENCE [LARGE SCALE GENOMIC DNA]</scope>
    <source>
        <strain evidence="2 3">NIES-144</strain>
    </source>
</reference>
<dbReference type="AlphaFoldDB" id="A0A699ZHJ9"/>
<feature type="region of interest" description="Disordered" evidence="1">
    <location>
        <begin position="34"/>
        <end position="65"/>
    </location>
</feature>
<dbReference type="Proteomes" id="UP000485058">
    <property type="component" value="Unassembled WGS sequence"/>
</dbReference>